<comment type="caution">
    <text evidence="1">The sequence shown here is derived from an EMBL/GenBank/DDBJ whole genome shotgun (WGS) entry which is preliminary data.</text>
</comment>
<reference evidence="1 2" key="1">
    <citation type="journal article" date="2020" name="Mol. Biol. Evol.">
        <title>Distinct Expression and Methylation Patterns for Genes with Different Fates following a Single Whole-Genome Duplication in Flowering Plants.</title>
        <authorList>
            <person name="Shi T."/>
            <person name="Rahmani R.S."/>
            <person name="Gugger P.F."/>
            <person name="Wang M."/>
            <person name="Li H."/>
            <person name="Zhang Y."/>
            <person name="Li Z."/>
            <person name="Wang Q."/>
            <person name="Van de Peer Y."/>
            <person name="Marchal K."/>
            <person name="Chen J."/>
        </authorList>
    </citation>
    <scope>NUCLEOTIDE SEQUENCE [LARGE SCALE GENOMIC DNA]</scope>
    <source>
        <tissue evidence="1">Leaf</tissue>
    </source>
</reference>
<evidence type="ECO:0000313" key="1">
    <source>
        <dbReference type="EMBL" id="DAD41570.1"/>
    </source>
</evidence>
<dbReference type="AlphaFoldDB" id="A0A822ZAK2"/>
<sequence>MVVVIAATCGFFNLQVACVDLNPDLRSFFSSRHVACAVEKKAGFGNVSNRRYKLSLLSVLPLHSSSAAVSTTYPKWQFRQHAH</sequence>
<dbReference type="EMBL" id="DUZY01000005">
    <property type="protein sequence ID" value="DAD41570.1"/>
    <property type="molecule type" value="Genomic_DNA"/>
</dbReference>
<accession>A0A822ZAK2</accession>
<gene>
    <name evidence="1" type="ORF">HUJ06_015893</name>
</gene>
<evidence type="ECO:0000313" key="2">
    <source>
        <dbReference type="Proteomes" id="UP000607653"/>
    </source>
</evidence>
<proteinExistence type="predicted"/>
<organism evidence="1 2">
    <name type="scientific">Nelumbo nucifera</name>
    <name type="common">Sacred lotus</name>
    <dbReference type="NCBI Taxonomy" id="4432"/>
    <lineage>
        <taxon>Eukaryota</taxon>
        <taxon>Viridiplantae</taxon>
        <taxon>Streptophyta</taxon>
        <taxon>Embryophyta</taxon>
        <taxon>Tracheophyta</taxon>
        <taxon>Spermatophyta</taxon>
        <taxon>Magnoliopsida</taxon>
        <taxon>Proteales</taxon>
        <taxon>Nelumbonaceae</taxon>
        <taxon>Nelumbo</taxon>
    </lineage>
</organism>
<dbReference type="Proteomes" id="UP000607653">
    <property type="component" value="Unassembled WGS sequence"/>
</dbReference>
<keyword evidence="2" id="KW-1185">Reference proteome</keyword>
<protein>
    <submittedName>
        <fullName evidence="1">Uncharacterized protein</fullName>
    </submittedName>
</protein>
<name>A0A822ZAK2_NELNU</name>